<feature type="signal peptide" evidence="1">
    <location>
        <begin position="1"/>
        <end position="28"/>
    </location>
</feature>
<evidence type="ECO:0000313" key="3">
    <source>
        <dbReference type="Proteomes" id="UP000035932"/>
    </source>
</evidence>
<protein>
    <recommendedName>
        <fullName evidence="4">Secreted protein</fullName>
    </recommendedName>
</protein>
<name>A0A0J6XRW1_9ACTN</name>
<dbReference type="RefSeq" id="WP_048477101.1">
    <property type="nucleotide sequence ID" value="NZ_JBIRUD010000010.1"/>
</dbReference>
<reference evidence="2 3" key="1">
    <citation type="submission" date="2015-06" db="EMBL/GenBank/DDBJ databases">
        <title>Recapitulation of the evolution of biosynthetic gene clusters reveals hidden chemical diversity on bacterial genomes.</title>
        <authorList>
            <person name="Cruz-Morales P."/>
            <person name="Martinez-Guerrero C."/>
            <person name="Morales-Escalante M.A."/>
            <person name="Yanez-Guerra L.A."/>
            <person name="Kopp J.F."/>
            <person name="Feldmann J."/>
            <person name="Ramos-Aboites H.E."/>
            <person name="Barona-Gomez F."/>
        </authorList>
    </citation>
    <scope>NUCLEOTIDE SEQUENCE [LARGE SCALE GENOMIC DNA]</scope>
    <source>
        <strain evidence="2 3">ATCC 31245</strain>
    </source>
</reference>
<evidence type="ECO:0008006" key="4">
    <source>
        <dbReference type="Google" id="ProtNLM"/>
    </source>
</evidence>
<organism evidence="2 3">
    <name type="scientific">Streptomyces roseus</name>
    <dbReference type="NCBI Taxonomy" id="66430"/>
    <lineage>
        <taxon>Bacteria</taxon>
        <taxon>Bacillati</taxon>
        <taxon>Actinomycetota</taxon>
        <taxon>Actinomycetes</taxon>
        <taxon>Kitasatosporales</taxon>
        <taxon>Streptomycetaceae</taxon>
        <taxon>Streptomyces</taxon>
    </lineage>
</organism>
<keyword evidence="1" id="KW-0732">Signal</keyword>
<gene>
    <name evidence="2" type="ORF">ACS04_15080</name>
</gene>
<accession>A0A0J6XRW1</accession>
<dbReference type="Proteomes" id="UP000035932">
    <property type="component" value="Unassembled WGS sequence"/>
</dbReference>
<feature type="chain" id="PRO_5005284395" description="Secreted protein" evidence="1">
    <location>
        <begin position="29"/>
        <end position="140"/>
    </location>
</feature>
<dbReference type="EMBL" id="LFML01000056">
    <property type="protein sequence ID" value="KMO96997.1"/>
    <property type="molecule type" value="Genomic_DNA"/>
</dbReference>
<dbReference type="PATRIC" id="fig|66430.4.peg.5684"/>
<comment type="caution">
    <text evidence="2">The sequence shown here is derived from an EMBL/GenBank/DDBJ whole genome shotgun (WGS) entry which is preliminary data.</text>
</comment>
<sequence length="140" mass="14724">MNRNTMRIGGVAVLAALTLGLGGTVAQASTASAAPTFTAATQEQQQLVRSMATALLNSPIEYSAAERAELVEIANGESAAAGKFDGIVKLFKKIPGFAKAVAGTYSEFKAWYDGLAWYWKAPLTAAGLGGDLLTIWQLFH</sequence>
<proteinExistence type="predicted"/>
<evidence type="ECO:0000256" key="1">
    <source>
        <dbReference type="SAM" id="SignalP"/>
    </source>
</evidence>
<dbReference type="OrthoDB" id="4296595at2"/>
<evidence type="ECO:0000313" key="2">
    <source>
        <dbReference type="EMBL" id="KMO96997.1"/>
    </source>
</evidence>
<dbReference type="AlphaFoldDB" id="A0A0J6XRW1"/>
<keyword evidence="3" id="KW-1185">Reference proteome</keyword>